<dbReference type="AlphaFoldDB" id="A0A250VMH0"/>
<feature type="region of interest" description="Disordered" evidence="4">
    <location>
        <begin position="193"/>
        <end position="233"/>
    </location>
</feature>
<dbReference type="PROSITE" id="PS50949">
    <property type="entry name" value="HTH_GNTR"/>
    <property type="match status" value="1"/>
</dbReference>
<dbReference type="SUPFAM" id="SSF46785">
    <property type="entry name" value="Winged helix' DNA-binding domain"/>
    <property type="match status" value="1"/>
</dbReference>
<keyword evidence="1" id="KW-0805">Transcription regulation</keyword>
<dbReference type="Pfam" id="PF00392">
    <property type="entry name" value="GntR"/>
    <property type="match status" value="1"/>
</dbReference>
<dbReference type="Gene3D" id="1.10.10.10">
    <property type="entry name" value="Winged helix-like DNA-binding domain superfamily/Winged helix DNA-binding domain"/>
    <property type="match status" value="1"/>
</dbReference>
<feature type="domain" description="HTH gntR-type" evidence="5">
    <location>
        <begin position="2"/>
        <end position="68"/>
    </location>
</feature>
<dbReference type="GO" id="GO:0003700">
    <property type="term" value="F:DNA-binding transcription factor activity"/>
    <property type="evidence" value="ECO:0007669"/>
    <property type="project" value="InterPro"/>
</dbReference>
<dbReference type="STRING" id="1963.AQJ27_38030"/>
<dbReference type="RefSeq" id="WP_067379227.1">
    <property type="nucleotide sequence ID" value="NZ_BDQI01000018.1"/>
</dbReference>
<evidence type="ECO:0000313" key="7">
    <source>
        <dbReference type="Proteomes" id="UP000217446"/>
    </source>
</evidence>
<organism evidence="6 7">
    <name type="scientific">Streptomyces olivochromogenes</name>
    <dbReference type="NCBI Taxonomy" id="1963"/>
    <lineage>
        <taxon>Bacteria</taxon>
        <taxon>Bacillati</taxon>
        <taxon>Actinomycetota</taxon>
        <taxon>Actinomycetes</taxon>
        <taxon>Kitasatosporales</taxon>
        <taxon>Streptomycetaceae</taxon>
        <taxon>Streptomyces</taxon>
    </lineage>
</organism>
<dbReference type="Gene3D" id="1.20.120.530">
    <property type="entry name" value="GntR ligand-binding domain-like"/>
    <property type="match status" value="1"/>
</dbReference>
<protein>
    <submittedName>
        <fullName evidence="6">GntR family transcriptional regulator</fullName>
    </submittedName>
</protein>
<keyword evidence="3" id="KW-0804">Transcription</keyword>
<evidence type="ECO:0000256" key="2">
    <source>
        <dbReference type="ARBA" id="ARBA00023125"/>
    </source>
</evidence>
<dbReference type="InterPro" id="IPR000524">
    <property type="entry name" value="Tscrpt_reg_HTH_GntR"/>
</dbReference>
<keyword evidence="7" id="KW-1185">Reference proteome</keyword>
<dbReference type="SMART" id="SM00345">
    <property type="entry name" value="HTH_GNTR"/>
    <property type="match status" value="1"/>
</dbReference>
<proteinExistence type="predicted"/>
<dbReference type="CDD" id="cd07377">
    <property type="entry name" value="WHTH_GntR"/>
    <property type="match status" value="1"/>
</dbReference>
<accession>A0A250VMH0</accession>
<sequence length="233" mass="25798">MKSTRDTIYDELRQRLTSGYYPPDASLVPLALSEEFEVSRTPVREALALLERDGLLVPTRRGFTLRLRSDEEMLELFEIQAVLDATAAASAALRRGPVDLARLDALLDHAQSLEDPAQIRRSLNDWHETVRHAAHNGTVVAFLQTLDAQVKTSAPWRTPEVADTFTAAFAEHRAVTEAIRAQDAEAARIAMLQHHGHDRDRRIRQRVRVDGTTASTTAPVGPGRRDSAGNAPP</sequence>
<dbReference type="InterPro" id="IPR036390">
    <property type="entry name" value="WH_DNA-bd_sf"/>
</dbReference>
<reference evidence="7" key="1">
    <citation type="submission" date="2017-05" db="EMBL/GenBank/DDBJ databases">
        <title>Streptomyces olivochromogenes NBRC 3561 whole genome shotgun sequence.</title>
        <authorList>
            <person name="Dohra H."/>
            <person name="Kodani S."/>
        </authorList>
    </citation>
    <scope>NUCLEOTIDE SEQUENCE [LARGE SCALE GENOMIC DNA]</scope>
    <source>
        <strain evidence="7">NBRC 3561</strain>
    </source>
</reference>
<evidence type="ECO:0000256" key="1">
    <source>
        <dbReference type="ARBA" id="ARBA00023015"/>
    </source>
</evidence>
<dbReference type="GO" id="GO:0003677">
    <property type="term" value="F:DNA binding"/>
    <property type="evidence" value="ECO:0007669"/>
    <property type="project" value="UniProtKB-KW"/>
</dbReference>
<evidence type="ECO:0000256" key="3">
    <source>
        <dbReference type="ARBA" id="ARBA00023163"/>
    </source>
</evidence>
<dbReference type="PANTHER" id="PTHR43537:SF24">
    <property type="entry name" value="GLUCONATE OPERON TRANSCRIPTIONAL REPRESSOR"/>
    <property type="match status" value="1"/>
</dbReference>
<evidence type="ECO:0000256" key="4">
    <source>
        <dbReference type="SAM" id="MobiDB-lite"/>
    </source>
</evidence>
<gene>
    <name evidence="6" type="ORF">SO3561_06834</name>
</gene>
<evidence type="ECO:0000259" key="5">
    <source>
        <dbReference type="PROSITE" id="PS50949"/>
    </source>
</evidence>
<dbReference type="Proteomes" id="UP000217446">
    <property type="component" value="Unassembled WGS sequence"/>
</dbReference>
<dbReference type="SUPFAM" id="SSF48008">
    <property type="entry name" value="GntR ligand-binding domain-like"/>
    <property type="match status" value="1"/>
</dbReference>
<dbReference type="InterPro" id="IPR011711">
    <property type="entry name" value="GntR_C"/>
</dbReference>
<evidence type="ECO:0000313" key="6">
    <source>
        <dbReference type="EMBL" id="GAX55279.1"/>
    </source>
</evidence>
<name>A0A250VMH0_STROL</name>
<dbReference type="InterPro" id="IPR036388">
    <property type="entry name" value="WH-like_DNA-bd_sf"/>
</dbReference>
<dbReference type="SMART" id="SM00895">
    <property type="entry name" value="FCD"/>
    <property type="match status" value="1"/>
</dbReference>
<dbReference type="EMBL" id="BDQI01000018">
    <property type="protein sequence ID" value="GAX55279.1"/>
    <property type="molecule type" value="Genomic_DNA"/>
</dbReference>
<dbReference type="InterPro" id="IPR008920">
    <property type="entry name" value="TF_FadR/GntR_C"/>
</dbReference>
<dbReference type="PANTHER" id="PTHR43537">
    <property type="entry name" value="TRANSCRIPTIONAL REGULATOR, GNTR FAMILY"/>
    <property type="match status" value="1"/>
</dbReference>
<dbReference type="Pfam" id="PF07729">
    <property type="entry name" value="FCD"/>
    <property type="match status" value="1"/>
</dbReference>
<keyword evidence="2" id="KW-0238">DNA-binding</keyword>
<comment type="caution">
    <text evidence="6">The sequence shown here is derived from an EMBL/GenBank/DDBJ whole genome shotgun (WGS) entry which is preliminary data.</text>
</comment>